<dbReference type="PROSITE" id="PS51898">
    <property type="entry name" value="TYR_RECOMBINASE"/>
    <property type="match status" value="1"/>
</dbReference>
<dbReference type="Proteomes" id="UP000192391">
    <property type="component" value="Chromosome"/>
</dbReference>
<dbReference type="CDD" id="cd01189">
    <property type="entry name" value="INT_ICEBs1_C_like"/>
    <property type="match status" value="1"/>
</dbReference>
<dbReference type="InterPro" id="IPR050090">
    <property type="entry name" value="Tyrosine_recombinase_XerCD"/>
</dbReference>
<dbReference type="Gene3D" id="1.10.443.10">
    <property type="entry name" value="Intergrase catalytic core"/>
    <property type="match status" value="1"/>
</dbReference>
<dbReference type="SUPFAM" id="SSF56349">
    <property type="entry name" value="DNA breaking-rejoining enzymes"/>
    <property type="match status" value="1"/>
</dbReference>
<dbReference type="Gene3D" id="1.10.150.130">
    <property type="match status" value="1"/>
</dbReference>
<evidence type="ECO:0000313" key="9">
    <source>
        <dbReference type="EMBL" id="ARD65443.1"/>
    </source>
</evidence>
<reference evidence="10" key="1">
    <citation type="journal article" date="2017" name="Sci. Rep.">
        <title>Determination of the Genome and Primary Transcriptome of Syngas Fermenting Eubacterium limosum ATCC 8486.</title>
        <authorList>
            <person name="Song Y."/>
            <person name="Shin J."/>
            <person name="Jeong Y."/>
            <person name="Jin S."/>
            <person name="Lee J.K."/>
            <person name="Kim D.R."/>
            <person name="Kim S.C."/>
            <person name="Cho S."/>
            <person name="Cho B.K."/>
        </authorList>
    </citation>
    <scope>NUCLEOTIDE SEQUENCE [LARGE SCALE GENOMIC DNA]</scope>
    <source>
        <strain evidence="10">ATCC 8486</strain>
    </source>
</reference>
<evidence type="ECO:0000256" key="3">
    <source>
        <dbReference type="ARBA" id="ARBA00022908"/>
    </source>
</evidence>
<comment type="similarity">
    <text evidence="2">Belongs to the 'phage' integrase family.</text>
</comment>
<evidence type="ECO:0000256" key="2">
    <source>
        <dbReference type="ARBA" id="ARBA00008857"/>
    </source>
</evidence>
<keyword evidence="3" id="KW-0229">DNA integration</keyword>
<gene>
    <name evidence="9" type="ORF">B2M23_07780</name>
</gene>
<dbReference type="InterPro" id="IPR013762">
    <property type="entry name" value="Integrase-like_cat_sf"/>
</dbReference>
<dbReference type="GO" id="GO:0003677">
    <property type="term" value="F:DNA binding"/>
    <property type="evidence" value="ECO:0007669"/>
    <property type="project" value="UniProtKB-UniRule"/>
</dbReference>
<evidence type="ECO:0000259" key="8">
    <source>
        <dbReference type="PROSITE" id="PS51900"/>
    </source>
</evidence>
<feature type="domain" description="Core-binding (CB)" evidence="8">
    <location>
        <begin position="19"/>
        <end position="104"/>
    </location>
</feature>
<feature type="domain" description="Tyr recombinase" evidence="7">
    <location>
        <begin position="125"/>
        <end position="325"/>
    </location>
</feature>
<dbReference type="GO" id="GO:0015074">
    <property type="term" value="P:DNA integration"/>
    <property type="evidence" value="ECO:0007669"/>
    <property type="project" value="UniProtKB-KW"/>
</dbReference>
<sequence>MMIKKIINLFMKKLFKKQVSMEVLFEKWLNMKTSEGRVKAVTLQNYKRQISLHISPVLGHCNVSIVDKELIQNFVDSLIKEKKLKATTVRNIFGRLSEIMNYAVREDMINTNPCSAVRLPQGKNKAGKALSLEEQMSIEELLKSQSTPHKIAVQLALHSGLRISEITALRWKDIDFEKGFIYVQHSFKRISIDGKGQKTFLHLGTPKSKNSVRSVPMTAQIKICLEKYYKTLNFLQNKDESFVVCKKNGNFYDVRAIQRYFSKLCQIAGIAQYHFHDLRHTFATNAKESGIDIQLISEILGHAHTTTTMNIYLHPSDTYKKEEIKKMDGISKRKYLKAKNTIEKIYLKAI</sequence>
<dbReference type="PANTHER" id="PTHR30349:SF64">
    <property type="entry name" value="PROPHAGE INTEGRASE INTD-RELATED"/>
    <property type="match status" value="1"/>
</dbReference>
<dbReference type="InterPro" id="IPR044068">
    <property type="entry name" value="CB"/>
</dbReference>
<dbReference type="Pfam" id="PF00589">
    <property type="entry name" value="Phage_integrase"/>
    <property type="match status" value="1"/>
</dbReference>
<evidence type="ECO:0000256" key="5">
    <source>
        <dbReference type="ARBA" id="ARBA00023172"/>
    </source>
</evidence>
<evidence type="ECO:0000256" key="1">
    <source>
        <dbReference type="ARBA" id="ARBA00003283"/>
    </source>
</evidence>
<evidence type="ECO:0000313" key="10">
    <source>
        <dbReference type="Proteomes" id="UP000192391"/>
    </source>
</evidence>
<dbReference type="EMBL" id="CP019962">
    <property type="protein sequence ID" value="ARD65443.1"/>
    <property type="molecule type" value="Genomic_DNA"/>
</dbReference>
<proteinExistence type="inferred from homology"/>
<dbReference type="PROSITE" id="PS51900">
    <property type="entry name" value="CB"/>
    <property type="match status" value="1"/>
</dbReference>
<organism evidence="9 10">
    <name type="scientific">Eubacterium limosum</name>
    <dbReference type="NCBI Taxonomy" id="1736"/>
    <lineage>
        <taxon>Bacteria</taxon>
        <taxon>Bacillati</taxon>
        <taxon>Bacillota</taxon>
        <taxon>Clostridia</taxon>
        <taxon>Eubacteriales</taxon>
        <taxon>Eubacteriaceae</taxon>
        <taxon>Eubacterium</taxon>
    </lineage>
</organism>
<dbReference type="PANTHER" id="PTHR30349">
    <property type="entry name" value="PHAGE INTEGRASE-RELATED"/>
    <property type="match status" value="1"/>
</dbReference>
<dbReference type="InterPro" id="IPR010998">
    <property type="entry name" value="Integrase_recombinase_N"/>
</dbReference>
<accession>A0AAC9W307</accession>
<dbReference type="RefSeq" id="WP_038352988.1">
    <property type="nucleotide sequence ID" value="NZ_CP019962.1"/>
</dbReference>
<name>A0AAC9W307_EUBLI</name>
<dbReference type="AlphaFoldDB" id="A0AAC9W307"/>
<evidence type="ECO:0000259" key="7">
    <source>
        <dbReference type="PROSITE" id="PS51898"/>
    </source>
</evidence>
<dbReference type="KEGG" id="elim:B2M23_07780"/>
<evidence type="ECO:0000256" key="6">
    <source>
        <dbReference type="PROSITE-ProRule" id="PRU01248"/>
    </source>
</evidence>
<dbReference type="Pfam" id="PF14659">
    <property type="entry name" value="Phage_int_SAM_3"/>
    <property type="match status" value="1"/>
</dbReference>
<keyword evidence="4 6" id="KW-0238">DNA-binding</keyword>
<keyword evidence="5" id="KW-0233">DNA recombination</keyword>
<dbReference type="InterPro" id="IPR011010">
    <property type="entry name" value="DNA_brk_join_enz"/>
</dbReference>
<comment type="function">
    <text evidence="1">Site-specific tyrosine recombinase, which acts by catalyzing the cutting and rejoining of the recombining DNA molecules.</text>
</comment>
<dbReference type="InterPro" id="IPR004107">
    <property type="entry name" value="Integrase_SAM-like_N"/>
</dbReference>
<dbReference type="InterPro" id="IPR002104">
    <property type="entry name" value="Integrase_catalytic"/>
</dbReference>
<dbReference type="GO" id="GO:0006310">
    <property type="term" value="P:DNA recombination"/>
    <property type="evidence" value="ECO:0007669"/>
    <property type="project" value="UniProtKB-KW"/>
</dbReference>
<evidence type="ECO:0000256" key="4">
    <source>
        <dbReference type="ARBA" id="ARBA00023125"/>
    </source>
</evidence>
<protein>
    <submittedName>
        <fullName evidence="9">Site-specific integrase</fullName>
    </submittedName>
</protein>